<evidence type="ECO:0000256" key="4">
    <source>
        <dbReference type="ARBA" id="ARBA00022801"/>
    </source>
</evidence>
<keyword evidence="6" id="KW-0067">ATP-binding</keyword>
<dbReference type="InterPro" id="IPR030934">
    <property type="entry name" value="Intein_C"/>
</dbReference>
<dbReference type="GO" id="GO:0016787">
    <property type="term" value="F:hydrolase activity"/>
    <property type="evidence" value="ECO:0007669"/>
    <property type="project" value="UniProtKB-KW"/>
</dbReference>
<dbReference type="SUPFAM" id="SSF48024">
    <property type="entry name" value="N-terminal domain of DnaB helicase"/>
    <property type="match status" value="1"/>
</dbReference>
<evidence type="ECO:0000313" key="12">
    <source>
        <dbReference type="EMBL" id="QCI04168.1"/>
    </source>
</evidence>
<reference evidence="12" key="1">
    <citation type="journal article" date="2019" name="Mol. Phylogenet. Evol.">
        <title>Morphological evolution and classification of the red algal order Ceramiales inferred using plastid phylogenomics.</title>
        <authorList>
            <person name="Diaz-Tapia P."/>
            <person name="Pasella M.M."/>
            <person name="Verbruggen H."/>
            <person name="Maggs C.A."/>
        </authorList>
    </citation>
    <scope>NUCLEOTIDE SEQUENCE</scope>
    <source>
        <strain evidence="12">PD2933</strain>
    </source>
</reference>
<dbReference type="GO" id="GO:0005524">
    <property type="term" value="F:ATP binding"/>
    <property type="evidence" value="ECO:0007669"/>
    <property type="project" value="UniProtKB-KW"/>
</dbReference>
<evidence type="ECO:0000256" key="2">
    <source>
        <dbReference type="ARBA" id="ARBA00022705"/>
    </source>
</evidence>
<comment type="similarity">
    <text evidence="1">Belongs to the helicase family. DnaB subfamily.</text>
</comment>
<evidence type="ECO:0000256" key="9">
    <source>
        <dbReference type="ARBA" id="ARBA00044969"/>
    </source>
</evidence>
<dbReference type="AlphaFoldDB" id="A0A4D6WNR0"/>
<evidence type="ECO:0000256" key="10">
    <source>
        <dbReference type="ARBA" id="ARBA00048954"/>
    </source>
</evidence>
<dbReference type="InterPro" id="IPR016136">
    <property type="entry name" value="DNA_helicase_N/primase_C"/>
</dbReference>
<feature type="domain" description="SF4 helicase" evidence="11">
    <location>
        <begin position="191"/>
        <end position="397"/>
    </location>
</feature>
<feature type="domain" description="SF4 helicase" evidence="11">
    <location>
        <begin position="537"/>
        <end position="596"/>
    </location>
</feature>
<dbReference type="Pfam" id="PF03796">
    <property type="entry name" value="DnaB_C"/>
    <property type="match status" value="1"/>
</dbReference>
<comment type="catalytic activity">
    <reaction evidence="10">
        <text>ATP + H2O = ADP + phosphate + H(+)</text>
        <dbReference type="Rhea" id="RHEA:13065"/>
        <dbReference type="ChEBI" id="CHEBI:15377"/>
        <dbReference type="ChEBI" id="CHEBI:15378"/>
        <dbReference type="ChEBI" id="CHEBI:30616"/>
        <dbReference type="ChEBI" id="CHEBI:43474"/>
        <dbReference type="ChEBI" id="CHEBI:456216"/>
        <dbReference type="EC" id="5.6.2.3"/>
    </reaction>
</comment>
<dbReference type="EMBL" id="MK814609">
    <property type="protein sequence ID" value="QCI04168.1"/>
    <property type="molecule type" value="Genomic_DNA"/>
</dbReference>
<keyword evidence="4" id="KW-0378">Hydrolase</keyword>
<dbReference type="InterPro" id="IPR036185">
    <property type="entry name" value="DNA_heli_DnaB-like_N_sf"/>
</dbReference>
<reference evidence="12" key="2">
    <citation type="submission" date="2019-04" db="EMBL/GenBank/DDBJ databases">
        <authorList>
            <person name="Pasella M."/>
        </authorList>
    </citation>
    <scope>NUCLEOTIDE SEQUENCE</scope>
    <source>
        <strain evidence="12">PD2933</strain>
    </source>
</reference>
<evidence type="ECO:0000256" key="7">
    <source>
        <dbReference type="ARBA" id="ARBA00023125"/>
    </source>
</evidence>
<dbReference type="PROSITE" id="PS51199">
    <property type="entry name" value="SF4_HELICASE"/>
    <property type="match status" value="2"/>
</dbReference>
<dbReference type="GO" id="GO:0003677">
    <property type="term" value="F:DNA binding"/>
    <property type="evidence" value="ECO:0007669"/>
    <property type="project" value="UniProtKB-KW"/>
</dbReference>
<keyword evidence="3" id="KW-0547">Nucleotide-binding</keyword>
<evidence type="ECO:0000256" key="5">
    <source>
        <dbReference type="ARBA" id="ARBA00022806"/>
    </source>
</evidence>
<evidence type="ECO:0000256" key="3">
    <source>
        <dbReference type="ARBA" id="ARBA00022741"/>
    </source>
</evidence>
<proteinExistence type="inferred from homology"/>
<accession>A0A4D6WNR0</accession>
<evidence type="ECO:0000259" key="11">
    <source>
        <dbReference type="PROSITE" id="PS51199"/>
    </source>
</evidence>
<dbReference type="GO" id="GO:0005829">
    <property type="term" value="C:cytosol"/>
    <property type="evidence" value="ECO:0007669"/>
    <property type="project" value="TreeGrafter"/>
</dbReference>
<dbReference type="GO" id="GO:0006260">
    <property type="term" value="P:DNA replication"/>
    <property type="evidence" value="ECO:0007669"/>
    <property type="project" value="UniProtKB-KW"/>
</dbReference>
<dbReference type="InterPro" id="IPR007694">
    <property type="entry name" value="DNA_helicase_DnaB-like_C"/>
</dbReference>
<dbReference type="PROSITE" id="PS50818">
    <property type="entry name" value="INTEIN_C_TER"/>
    <property type="match status" value="1"/>
</dbReference>
<keyword evidence="7" id="KW-0238">DNA-binding</keyword>
<keyword evidence="12" id="KW-0934">Plastid</keyword>
<keyword evidence="8" id="KW-0413">Isomerase</keyword>
<evidence type="ECO:0000256" key="1">
    <source>
        <dbReference type="ARBA" id="ARBA00008428"/>
    </source>
</evidence>
<gene>
    <name evidence="12" type="primary">dnaB</name>
</gene>
<evidence type="ECO:0000256" key="8">
    <source>
        <dbReference type="ARBA" id="ARBA00023235"/>
    </source>
</evidence>
<dbReference type="Pfam" id="PF00772">
    <property type="entry name" value="DnaB"/>
    <property type="match status" value="1"/>
</dbReference>
<name>A0A4D6WNR0_9FLOR</name>
<dbReference type="GO" id="GO:0043139">
    <property type="term" value="F:5'-3' DNA helicase activity"/>
    <property type="evidence" value="ECO:0007669"/>
    <property type="project" value="UniProtKB-EC"/>
</dbReference>
<dbReference type="PANTHER" id="PTHR30153">
    <property type="entry name" value="REPLICATIVE DNA HELICASE DNAB"/>
    <property type="match status" value="1"/>
</dbReference>
<dbReference type="PANTHER" id="PTHR30153:SF2">
    <property type="entry name" value="REPLICATIVE DNA HELICASE"/>
    <property type="match status" value="1"/>
</dbReference>
<evidence type="ECO:0000256" key="6">
    <source>
        <dbReference type="ARBA" id="ARBA00022840"/>
    </source>
</evidence>
<keyword evidence="2" id="KW-0235">DNA replication</keyword>
<protein>
    <recommendedName>
        <fullName evidence="9">DNA 5'-3' helicase</fullName>
        <ecNumber evidence="9">5.6.2.3</ecNumber>
    </recommendedName>
</protein>
<dbReference type="EC" id="5.6.2.3" evidence="9"/>
<geneLocation type="plastid" evidence="12"/>
<dbReference type="Gene3D" id="1.10.860.10">
    <property type="entry name" value="DNAb Helicase, Chain A"/>
    <property type="match status" value="1"/>
</dbReference>
<dbReference type="InterPro" id="IPR027417">
    <property type="entry name" value="P-loop_NTPase"/>
</dbReference>
<sequence length="596" mass="70647">MNSVYKYPLPPQNYISEEILLGIILIYPSTFPHIIPFIQSEYFFLECHQIIYKHLIKIHKNHKLNSIEMYQYLSDNYMLHYIGGIDKITNIIKQGQIFLSYNKTNVYIQELIEIIKFNYIKRLIIQYGQNIVQLAYIKNISTYKLYNKASYYLHITEKKIPKNQLKSFEKLIGNFLLSKNKLNFTDTNIPKLFNTNFKKSGFINLDKLISGLPNGELIVIAGRPSMGKTSLAINLACNVLNTHKIGICFFSLEMSSEQIINKLLATYTKIPIKEISLKILNKNKWKNINTICRKLLQNYIYINDIPNVSIDYIEYTSKLLKQEYSHINLIIIDYLQLIQTDIESINNRVQELSYITRKLKLLAQYLNIPLIILSQLNRNIETRNNKKPLLSDLKESGCINYTEKILIKIKQAINYIFIQKMAKKYNIFLRLDQIYNKNILKYNKYINKILLFAQYIFELNILQSTKLFITYNHKYISYKQWQYNHQIVEKYPCNLTNKYNEICKTQKIQFLNYSIVYDLHITQYFHLISNNIILHNSIEQDADIIMMLYDEISTKIQQKNQKIIDISIIKNRNGPIGSFKLQFYPDNNLFIDHEEK</sequence>
<dbReference type="InterPro" id="IPR007693">
    <property type="entry name" value="DNA_helicase_DnaB-like_N"/>
</dbReference>
<dbReference type="Gene3D" id="3.40.50.300">
    <property type="entry name" value="P-loop containing nucleotide triphosphate hydrolases"/>
    <property type="match status" value="2"/>
</dbReference>
<dbReference type="SUPFAM" id="SSF52540">
    <property type="entry name" value="P-loop containing nucleoside triphosphate hydrolases"/>
    <property type="match status" value="1"/>
</dbReference>
<keyword evidence="5 12" id="KW-0347">Helicase</keyword>
<organism evidence="12">
    <name type="scientific">Anotrichium furcellatum</name>
    <dbReference type="NCBI Taxonomy" id="41999"/>
    <lineage>
        <taxon>Eukaryota</taxon>
        <taxon>Rhodophyta</taxon>
        <taxon>Florideophyceae</taxon>
        <taxon>Rhodymeniophycidae</taxon>
        <taxon>Ceramiales</taxon>
        <taxon>Ceramiaceae</taxon>
        <taxon>Anotrichium</taxon>
    </lineage>
</organism>